<evidence type="ECO:0008006" key="4">
    <source>
        <dbReference type="Google" id="ProtNLM"/>
    </source>
</evidence>
<evidence type="ECO:0000313" key="2">
    <source>
        <dbReference type="EMBL" id="CAH1433075.1"/>
    </source>
</evidence>
<keyword evidence="3" id="KW-1185">Reference proteome</keyword>
<dbReference type="AlphaFoldDB" id="A0AAU9N1R7"/>
<comment type="caution">
    <text evidence="2">The sequence shown here is derived from an EMBL/GenBank/DDBJ whole genome shotgun (WGS) entry which is preliminary data.</text>
</comment>
<reference evidence="2 3" key="1">
    <citation type="submission" date="2022-01" db="EMBL/GenBank/DDBJ databases">
        <authorList>
            <person name="Xiong W."/>
            <person name="Schranz E."/>
        </authorList>
    </citation>
    <scope>NUCLEOTIDE SEQUENCE [LARGE SCALE GENOMIC DNA]</scope>
</reference>
<accession>A0AAU9N1R7</accession>
<evidence type="ECO:0000313" key="3">
    <source>
        <dbReference type="Proteomes" id="UP001157418"/>
    </source>
</evidence>
<dbReference type="Proteomes" id="UP001157418">
    <property type="component" value="Unassembled WGS sequence"/>
</dbReference>
<organism evidence="2 3">
    <name type="scientific">Lactuca virosa</name>
    <dbReference type="NCBI Taxonomy" id="75947"/>
    <lineage>
        <taxon>Eukaryota</taxon>
        <taxon>Viridiplantae</taxon>
        <taxon>Streptophyta</taxon>
        <taxon>Embryophyta</taxon>
        <taxon>Tracheophyta</taxon>
        <taxon>Spermatophyta</taxon>
        <taxon>Magnoliopsida</taxon>
        <taxon>eudicotyledons</taxon>
        <taxon>Gunneridae</taxon>
        <taxon>Pentapetalae</taxon>
        <taxon>asterids</taxon>
        <taxon>campanulids</taxon>
        <taxon>Asterales</taxon>
        <taxon>Asteraceae</taxon>
        <taxon>Cichorioideae</taxon>
        <taxon>Cichorieae</taxon>
        <taxon>Lactucinae</taxon>
        <taxon>Lactuca</taxon>
    </lineage>
</organism>
<evidence type="ECO:0000256" key="1">
    <source>
        <dbReference type="SAM" id="MobiDB-lite"/>
    </source>
</evidence>
<name>A0AAU9N1R7_9ASTR</name>
<feature type="compositionally biased region" description="Polar residues" evidence="1">
    <location>
        <begin position="1"/>
        <end position="10"/>
    </location>
</feature>
<proteinExistence type="predicted"/>
<protein>
    <recommendedName>
        <fullName evidence="4">DUF4283 domain-containing protein</fullName>
    </recommendedName>
</protein>
<sequence length="299" mass="33459">MWTPRSFGQDSSRKHVVAPKGSSQPKTGGSPDHSKGSFANVMRGGIVQNNNLNGSLVLEGKEISNDLALKPSVFCQVKNVKLIPKLLVLLKEEGFHEIQLRYLGGDWVYVVFDSELVCSKSKKVAALRAYFSNFRPVVNGFKVLERVIWIEILGLPCCAWNNVDVSKLAGRWGDVCFLEDDIQAPLAVKRICIKTLKPSLIHDKISVVVLGISYELVVRELANWEPDIVCNDDILDREMPNLSGDSDNEELECDVNDGEYTLVGNNQDNVDEFLHDFSNDKERGAGFVDRRGRFFSNKL</sequence>
<feature type="region of interest" description="Disordered" evidence="1">
    <location>
        <begin position="1"/>
        <end position="35"/>
    </location>
</feature>
<gene>
    <name evidence="2" type="ORF">LVIROSA_LOCUS19683</name>
</gene>
<dbReference type="EMBL" id="CAKMRJ010003334">
    <property type="protein sequence ID" value="CAH1433075.1"/>
    <property type="molecule type" value="Genomic_DNA"/>
</dbReference>